<sequence length="124" mass="13980">MNEKQEELVEMEALLPAGIVKDWTATMELWEADEVEDTVVGDKADDVWGDLHVSEMLAMGMQLEESQRELASNISALKSHASDRQKTTMLEQGNKLCHKITSWIKIQANFQPGVKHLQEADNLT</sequence>
<gene>
    <name evidence="1" type="ORF">MVEN_01736400</name>
</gene>
<evidence type="ECO:0000313" key="2">
    <source>
        <dbReference type="Proteomes" id="UP000620124"/>
    </source>
</evidence>
<keyword evidence="2" id="KW-1185">Reference proteome</keyword>
<protein>
    <submittedName>
        <fullName evidence="1">Uncharacterized protein</fullName>
    </submittedName>
</protein>
<dbReference type="Proteomes" id="UP000620124">
    <property type="component" value="Unassembled WGS sequence"/>
</dbReference>
<accession>A0A8H7CMD4</accession>
<proteinExistence type="predicted"/>
<dbReference type="EMBL" id="JACAZI010000016">
    <property type="protein sequence ID" value="KAF7343060.1"/>
    <property type="molecule type" value="Genomic_DNA"/>
</dbReference>
<reference evidence="1" key="1">
    <citation type="submission" date="2020-05" db="EMBL/GenBank/DDBJ databases">
        <title>Mycena genomes resolve the evolution of fungal bioluminescence.</title>
        <authorList>
            <person name="Tsai I.J."/>
        </authorList>
    </citation>
    <scope>NUCLEOTIDE SEQUENCE</scope>
    <source>
        <strain evidence="1">CCC161011</strain>
    </source>
</reference>
<dbReference type="OrthoDB" id="3257768at2759"/>
<organism evidence="1 2">
    <name type="scientific">Mycena venus</name>
    <dbReference type="NCBI Taxonomy" id="2733690"/>
    <lineage>
        <taxon>Eukaryota</taxon>
        <taxon>Fungi</taxon>
        <taxon>Dikarya</taxon>
        <taxon>Basidiomycota</taxon>
        <taxon>Agaricomycotina</taxon>
        <taxon>Agaricomycetes</taxon>
        <taxon>Agaricomycetidae</taxon>
        <taxon>Agaricales</taxon>
        <taxon>Marasmiineae</taxon>
        <taxon>Mycenaceae</taxon>
        <taxon>Mycena</taxon>
    </lineage>
</organism>
<dbReference type="AlphaFoldDB" id="A0A8H7CMD4"/>
<evidence type="ECO:0000313" key="1">
    <source>
        <dbReference type="EMBL" id="KAF7343060.1"/>
    </source>
</evidence>
<comment type="caution">
    <text evidence="1">The sequence shown here is derived from an EMBL/GenBank/DDBJ whole genome shotgun (WGS) entry which is preliminary data.</text>
</comment>
<name>A0A8H7CMD4_9AGAR</name>